<name>X6LMZ0_RETFI</name>
<dbReference type="PANTHER" id="PTHR22847">
    <property type="entry name" value="WD40 REPEAT PROTEIN"/>
    <property type="match status" value="1"/>
</dbReference>
<dbReference type="PANTHER" id="PTHR22847:SF637">
    <property type="entry name" value="WD REPEAT DOMAIN 5B"/>
    <property type="match status" value="1"/>
</dbReference>
<sequence>KELLEKNNEIKKMQRESQQELLKLRADIEIMKQDFIEKEKHFNESIKLLQEEEEEKEEEEEDKKDNDYVLSSNTTYSSTFSFDMFCSSSKLLKTFIGHTSTIWTIDYSTFNDSQYICSGSQDCTVRVWDIDNNKQIKLFNGHSNAVTCVKFVSYYRHYHKVNNCLPIVCSSACDSTIRFWDFETTGQFQ</sequence>
<feature type="region of interest" description="Disordered" evidence="4">
    <location>
        <begin position="48"/>
        <end position="68"/>
    </location>
</feature>
<dbReference type="EMBL" id="ASPP01033717">
    <property type="protein sequence ID" value="ETO03298.1"/>
    <property type="molecule type" value="Genomic_DNA"/>
</dbReference>
<feature type="non-terminal residue" evidence="5">
    <location>
        <position position="189"/>
    </location>
</feature>
<dbReference type="SUPFAM" id="SSF50978">
    <property type="entry name" value="WD40 repeat-like"/>
    <property type="match status" value="1"/>
</dbReference>
<dbReference type="InterPro" id="IPR036322">
    <property type="entry name" value="WD40_repeat_dom_sf"/>
</dbReference>
<dbReference type="GO" id="GO:1990234">
    <property type="term" value="C:transferase complex"/>
    <property type="evidence" value="ECO:0007669"/>
    <property type="project" value="UniProtKB-ARBA"/>
</dbReference>
<protein>
    <submittedName>
        <fullName evidence="5">Uncharacterized protein</fullName>
    </submittedName>
</protein>
<accession>X6LMZ0</accession>
<organism evidence="5 6">
    <name type="scientific">Reticulomyxa filosa</name>
    <dbReference type="NCBI Taxonomy" id="46433"/>
    <lineage>
        <taxon>Eukaryota</taxon>
        <taxon>Sar</taxon>
        <taxon>Rhizaria</taxon>
        <taxon>Retaria</taxon>
        <taxon>Foraminifera</taxon>
        <taxon>Monothalamids</taxon>
        <taxon>Reticulomyxidae</taxon>
        <taxon>Reticulomyxa</taxon>
    </lineage>
</organism>
<dbReference type="InterPro" id="IPR001680">
    <property type="entry name" value="WD40_rpt"/>
</dbReference>
<feature type="repeat" description="WD" evidence="3">
    <location>
        <begin position="95"/>
        <end position="138"/>
    </location>
</feature>
<keyword evidence="1 3" id="KW-0853">WD repeat</keyword>
<dbReference type="OrthoDB" id="1850764at2759"/>
<evidence type="ECO:0000313" key="5">
    <source>
        <dbReference type="EMBL" id="ETO03298.1"/>
    </source>
</evidence>
<reference evidence="5 6" key="1">
    <citation type="journal article" date="2013" name="Curr. Biol.">
        <title>The Genome of the Foraminiferan Reticulomyxa filosa.</title>
        <authorList>
            <person name="Glockner G."/>
            <person name="Hulsmann N."/>
            <person name="Schleicher M."/>
            <person name="Noegel A.A."/>
            <person name="Eichinger L."/>
            <person name="Gallinger C."/>
            <person name="Pawlowski J."/>
            <person name="Sierra R."/>
            <person name="Euteneuer U."/>
            <person name="Pillet L."/>
            <person name="Moustafa A."/>
            <person name="Platzer M."/>
            <person name="Groth M."/>
            <person name="Szafranski K."/>
            <person name="Schliwa M."/>
        </authorList>
    </citation>
    <scope>NUCLEOTIDE SEQUENCE [LARGE SCALE GENOMIC DNA]</scope>
</reference>
<dbReference type="AlphaFoldDB" id="X6LMZ0"/>
<evidence type="ECO:0000256" key="2">
    <source>
        <dbReference type="ARBA" id="ARBA00022737"/>
    </source>
</evidence>
<dbReference type="Gene3D" id="2.130.10.10">
    <property type="entry name" value="YVTN repeat-like/Quinoprotein amine dehydrogenase"/>
    <property type="match status" value="1"/>
</dbReference>
<proteinExistence type="predicted"/>
<keyword evidence="2" id="KW-0677">Repeat</keyword>
<dbReference type="SMART" id="SM00320">
    <property type="entry name" value="WD40"/>
    <property type="match status" value="2"/>
</dbReference>
<evidence type="ECO:0000256" key="4">
    <source>
        <dbReference type="SAM" id="MobiDB-lite"/>
    </source>
</evidence>
<comment type="caution">
    <text evidence="5">The sequence shown here is derived from an EMBL/GenBank/DDBJ whole genome shotgun (WGS) entry which is preliminary data.</text>
</comment>
<dbReference type="InterPro" id="IPR015943">
    <property type="entry name" value="WD40/YVTN_repeat-like_dom_sf"/>
</dbReference>
<evidence type="ECO:0000313" key="6">
    <source>
        <dbReference type="Proteomes" id="UP000023152"/>
    </source>
</evidence>
<dbReference type="InterPro" id="IPR019775">
    <property type="entry name" value="WD40_repeat_CS"/>
</dbReference>
<feature type="compositionally biased region" description="Acidic residues" evidence="4">
    <location>
        <begin position="51"/>
        <end position="62"/>
    </location>
</feature>
<evidence type="ECO:0000256" key="3">
    <source>
        <dbReference type="PROSITE-ProRule" id="PRU00221"/>
    </source>
</evidence>
<feature type="non-terminal residue" evidence="5">
    <location>
        <position position="1"/>
    </location>
</feature>
<dbReference type="Pfam" id="PF00400">
    <property type="entry name" value="WD40"/>
    <property type="match status" value="2"/>
</dbReference>
<dbReference type="Proteomes" id="UP000023152">
    <property type="component" value="Unassembled WGS sequence"/>
</dbReference>
<dbReference type="PROSITE" id="PS50294">
    <property type="entry name" value="WD_REPEATS_REGION"/>
    <property type="match status" value="1"/>
</dbReference>
<evidence type="ECO:0000256" key="1">
    <source>
        <dbReference type="ARBA" id="ARBA00022574"/>
    </source>
</evidence>
<gene>
    <name evidence="5" type="ORF">RFI_34112</name>
</gene>
<dbReference type="PROSITE" id="PS00678">
    <property type="entry name" value="WD_REPEATS_1"/>
    <property type="match status" value="2"/>
</dbReference>
<dbReference type="PROSITE" id="PS50082">
    <property type="entry name" value="WD_REPEATS_2"/>
    <property type="match status" value="1"/>
</dbReference>
<keyword evidence="6" id="KW-1185">Reference proteome</keyword>